<dbReference type="GO" id="GO:0016787">
    <property type="term" value="F:hydrolase activity"/>
    <property type="evidence" value="ECO:0007669"/>
    <property type="project" value="UniProtKB-ARBA"/>
</dbReference>
<organism evidence="3 4">
    <name type="scientific">Eleutherodactylus coqui</name>
    <name type="common">Puerto Rican coqui</name>
    <dbReference type="NCBI Taxonomy" id="57060"/>
    <lineage>
        <taxon>Eukaryota</taxon>
        <taxon>Metazoa</taxon>
        <taxon>Chordata</taxon>
        <taxon>Craniata</taxon>
        <taxon>Vertebrata</taxon>
        <taxon>Euteleostomi</taxon>
        <taxon>Amphibia</taxon>
        <taxon>Batrachia</taxon>
        <taxon>Anura</taxon>
        <taxon>Neobatrachia</taxon>
        <taxon>Hyloidea</taxon>
        <taxon>Eleutherodactylidae</taxon>
        <taxon>Eleutherodactylinae</taxon>
        <taxon>Eleutherodactylus</taxon>
        <taxon>Eleutherodactylus</taxon>
    </lineage>
</organism>
<dbReference type="PANTHER" id="PTHR21521">
    <property type="entry name" value="AMUN, ISOFORM A"/>
    <property type="match status" value="1"/>
</dbReference>
<evidence type="ECO:0000313" key="3">
    <source>
        <dbReference type="EMBL" id="KAG9464484.1"/>
    </source>
</evidence>
<keyword evidence="4" id="KW-1185">Reference proteome</keyword>
<dbReference type="GO" id="GO:0140097">
    <property type="term" value="F:catalytic activity, acting on DNA"/>
    <property type="evidence" value="ECO:0007669"/>
    <property type="project" value="UniProtKB-ARBA"/>
</dbReference>
<reference evidence="3" key="1">
    <citation type="thesis" date="2020" institute="ProQuest LLC" country="789 East Eisenhower Parkway, Ann Arbor, MI, USA">
        <title>Comparative Genomics and Chromosome Evolution.</title>
        <authorList>
            <person name="Mudd A.B."/>
        </authorList>
    </citation>
    <scope>NUCLEOTIDE SEQUENCE</scope>
    <source>
        <strain evidence="3">HN-11 Male</strain>
        <tissue evidence="3">Kidney and liver</tissue>
    </source>
</reference>
<evidence type="ECO:0000313" key="4">
    <source>
        <dbReference type="Proteomes" id="UP000770717"/>
    </source>
</evidence>
<dbReference type="InterPro" id="IPR011257">
    <property type="entry name" value="DNA_glycosylase"/>
</dbReference>
<name>A0A8J6E8T5_ELECQ</name>
<dbReference type="GO" id="GO:0003677">
    <property type="term" value="F:DNA binding"/>
    <property type="evidence" value="ECO:0007669"/>
    <property type="project" value="InterPro"/>
</dbReference>
<comment type="caution">
    <text evidence="3">The sequence shown here is derived from an EMBL/GenBank/DDBJ whole genome shotgun (WGS) entry which is preliminary data.</text>
</comment>
<dbReference type="Proteomes" id="UP000770717">
    <property type="component" value="Unassembled WGS sequence"/>
</dbReference>
<dbReference type="AlphaFoldDB" id="A0A8J6E8T5"/>
<keyword evidence="1" id="KW-0227">DNA damage</keyword>
<accession>A0A8J6E8T5</accession>
<proteinExistence type="predicted"/>
<dbReference type="SUPFAM" id="SSF48150">
    <property type="entry name" value="DNA-glycosylase"/>
    <property type="match status" value="1"/>
</dbReference>
<keyword evidence="2" id="KW-0234">DNA repair</keyword>
<dbReference type="OrthoDB" id="8249012at2759"/>
<evidence type="ECO:0000256" key="1">
    <source>
        <dbReference type="ARBA" id="ARBA00022763"/>
    </source>
</evidence>
<dbReference type="GO" id="GO:0006281">
    <property type="term" value="P:DNA repair"/>
    <property type="evidence" value="ECO:0007669"/>
    <property type="project" value="UniProtKB-KW"/>
</dbReference>
<protein>
    <submittedName>
        <fullName evidence="3">Uncharacterized protein</fullName>
    </submittedName>
</protein>
<dbReference type="InterPro" id="IPR000445">
    <property type="entry name" value="HhH_motif"/>
</dbReference>
<dbReference type="EMBL" id="WNTK01004360">
    <property type="protein sequence ID" value="KAG9464484.1"/>
    <property type="molecule type" value="Genomic_DNA"/>
</dbReference>
<sequence length="151" mass="16795">RGKFRPRLKQMVSSNPASTVESCTRKAFQLLPDISAAIAELCQLKGIGPATASAVLSAGAPEMAAFMADEAVESVPGLSPIQYNAKHYLRYLEELRLKAEALSKASEEEWTPHRVELCLWTWKVAQKLCPKLLESLEDEEERPAKKLKTQQ</sequence>
<dbReference type="Pfam" id="PF00633">
    <property type="entry name" value="HHH"/>
    <property type="match status" value="1"/>
</dbReference>
<gene>
    <name evidence="3" type="ORF">GDO78_019869</name>
</gene>
<dbReference type="PANTHER" id="PTHR21521:SF0">
    <property type="entry name" value="AMUN, ISOFORM A"/>
    <property type="match status" value="1"/>
</dbReference>
<feature type="non-terminal residue" evidence="3">
    <location>
        <position position="151"/>
    </location>
</feature>
<evidence type="ECO:0000256" key="2">
    <source>
        <dbReference type="ARBA" id="ARBA00023204"/>
    </source>
</evidence>